<comment type="caution">
    <text evidence="3">The sequence shown here is derived from an EMBL/GenBank/DDBJ whole genome shotgun (WGS) entry which is preliminary data.</text>
</comment>
<name>A0ABW5BDK2_9PROT</name>
<evidence type="ECO:0000256" key="1">
    <source>
        <dbReference type="SAM" id="Phobius"/>
    </source>
</evidence>
<dbReference type="InterPro" id="IPR002035">
    <property type="entry name" value="VWF_A"/>
</dbReference>
<dbReference type="SMART" id="SM00327">
    <property type="entry name" value="VWA"/>
    <property type="match status" value="1"/>
</dbReference>
<dbReference type="SUPFAM" id="SSF53300">
    <property type="entry name" value="vWA-like"/>
    <property type="match status" value="1"/>
</dbReference>
<keyword evidence="1" id="KW-0472">Membrane</keyword>
<dbReference type="Pfam" id="PF13400">
    <property type="entry name" value="Tad"/>
    <property type="match status" value="1"/>
</dbReference>
<dbReference type="EMBL" id="JBHUII010000001">
    <property type="protein sequence ID" value="MFD2204193.1"/>
    <property type="molecule type" value="Genomic_DNA"/>
</dbReference>
<gene>
    <name evidence="3" type="ORF">ACFSKO_01140</name>
</gene>
<keyword evidence="1" id="KW-0812">Transmembrane</keyword>
<organism evidence="3 4">
    <name type="scientific">Kiloniella antarctica</name>
    <dbReference type="NCBI Taxonomy" id="1550907"/>
    <lineage>
        <taxon>Bacteria</taxon>
        <taxon>Pseudomonadati</taxon>
        <taxon>Pseudomonadota</taxon>
        <taxon>Alphaproteobacteria</taxon>
        <taxon>Rhodospirillales</taxon>
        <taxon>Kiloniellaceae</taxon>
        <taxon>Kiloniella</taxon>
    </lineage>
</organism>
<dbReference type="Proteomes" id="UP001597294">
    <property type="component" value="Unassembled WGS sequence"/>
</dbReference>
<evidence type="ECO:0000313" key="4">
    <source>
        <dbReference type="Proteomes" id="UP001597294"/>
    </source>
</evidence>
<dbReference type="RefSeq" id="WP_380247516.1">
    <property type="nucleotide sequence ID" value="NZ_JBHUII010000001.1"/>
</dbReference>
<evidence type="ECO:0000313" key="3">
    <source>
        <dbReference type="EMBL" id="MFD2204193.1"/>
    </source>
</evidence>
<keyword evidence="1" id="KW-1133">Transmembrane helix</keyword>
<feature type="transmembrane region" description="Helical" evidence="1">
    <location>
        <begin position="21"/>
        <end position="42"/>
    </location>
</feature>
<dbReference type="InterPro" id="IPR036465">
    <property type="entry name" value="vWFA_dom_sf"/>
</dbReference>
<keyword evidence="4" id="KW-1185">Reference proteome</keyword>
<proteinExistence type="predicted"/>
<dbReference type="InterPro" id="IPR028087">
    <property type="entry name" value="Tad_N"/>
</dbReference>
<sequence>MKSTNRKVIKDLRRLCFCDRGAILVNFGLAVIPLVGMVGLGVDTGRGYIVKARLSQALDAAALAAAPYADDNVKLQATFRNYFDANFPSDFMGADITLAVPVIENNGTIVTVTASATVDTTLMQVLGKDTMSVSAVAEVTRLITPLDVVISIDTTGSMGSSDGSGSRLTSAKAAANVLVDKLFGAETESENLQVALVPWSAAVNVAYRGVDYDSDLNQEISGLWYTNNSPVPFRTEPDDDWLGCAYARYTDNGDNDDADHLLYDADVGGITWDSWDPMPRRVVNPGNGNLYTVRCPDWGISPLTGTKATTTAAIGELDDPEGTTTIAQGLVWAWRTLMPGDPFDEASTKSNLRRAIVIMTDGMNTSSYRDAYRGNLNTSEMDDRLEAVAAQVKATGVDVYVVEYHVETNLMKSVASAMTAPYYFHADNAADLEAAFDKIGTELSELRVSK</sequence>
<feature type="domain" description="VWFA" evidence="2">
    <location>
        <begin position="147"/>
        <end position="439"/>
    </location>
</feature>
<dbReference type="PROSITE" id="PS50234">
    <property type="entry name" value="VWFA"/>
    <property type="match status" value="1"/>
</dbReference>
<reference evidence="4" key="1">
    <citation type="journal article" date="2019" name="Int. J. Syst. Evol. Microbiol.">
        <title>The Global Catalogue of Microorganisms (GCM) 10K type strain sequencing project: providing services to taxonomists for standard genome sequencing and annotation.</title>
        <authorList>
            <consortium name="The Broad Institute Genomics Platform"/>
            <consortium name="The Broad Institute Genome Sequencing Center for Infectious Disease"/>
            <person name="Wu L."/>
            <person name="Ma J."/>
        </authorList>
    </citation>
    <scope>NUCLEOTIDE SEQUENCE [LARGE SCALE GENOMIC DNA]</scope>
    <source>
        <strain evidence="4">CGMCC 4.7192</strain>
    </source>
</reference>
<dbReference type="Gene3D" id="3.40.50.410">
    <property type="entry name" value="von Willebrand factor, type A domain"/>
    <property type="match status" value="2"/>
</dbReference>
<evidence type="ECO:0000259" key="2">
    <source>
        <dbReference type="PROSITE" id="PS50234"/>
    </source>
</evidence>
<accession>A0ABW5BDK2</accession>
<protein>
    <submittedName>
        <fullName evidence="3">Pilus assembly protein TadG-related protein</fullName>
    </submittedName>
</protein>